<dbReference type="RefSeq" id="WP_215964162.1">
    <property type="nucleotide sequence ID" value="NZ_JAQOMS010000002.1"/>
</dbReference>
<feature type="signal peptide" evidence="1">
    <location>
        <begin position="1"/>
        <end position="23"/>
    </location>
</feature>
<dbReference type="Proteomes" id="UP001528411">
    <property type="component" value="Unassembled WGS sequence"/>
</dbReference>
<evidence type="ECO:0000313" key="3">
    <source>
        <dbReference type="Proteomes" id="UP001528411"/>
    </source>
</evidence>
<evidence type="ECO:0000256" key="1">
    <source>
        <dbReference type="SAM" id="SignalP"/>
    </source>
</evidence>
<evidence type="ECO:0000313" key="2">
    <source>
        <dbReference type="EMBL" id="MDC2889921.1"/>
    </source>
</evidence>
<keyword evidence="3" id="KW-1185">Reference proteome</keyword>
<gene>
    <name evidence="2" type="ORF">PN838_15570</name>
</gene>
<protein>
    <submittedName>
        <fullName evidence="2">DUF3718 domain-containing protein</fullName>
    </submittedName>
</protein>
<reference evidence="2 3" key="1">
    <citation type="submission" date="2023-01" db="EMBL/GenBank/DDBJ databases">
        <title>Psychrosphaera sp. nov., isolated from marine algae.</title>
        <authorList>
            <person name="Bayburt H."/>
            <person name="Choi B.J."/>
            <person name="Kim J.M."/>
            <person name="Choi D.G."/>
            <person name="Jeon C.O."/>
        </authorList>
    </citation>
    <scope>NUCLEOTIDE SEQUENCE [LARGE SCALE GENOMIC DNA]</scope>
    <source>
        <strain evidence="2 3">G1-22</strain>
    </source>
</reference>
<organism evidence="2 3">
    <name type="scientific">Psychrosphaera algicola</name>
    <dbReference type="NCBI Taxonomy" id="3023714"/>
    <lineage>
        <taxon>Bacteria</taxon>
        <taxon>Pseudomonadati</taxon>
        <taxon>Pseudomonadota</taxon>
        <taxon>Gammaproteobacteria</taxon>
        <taxon>Alteromonadales</taxon>
        <taxon>Pseudoalteromonadaceae</taxon>
        <taxon>Psychrosphaera</taxon>
    </lineage>
</organism>
<accession>A0ABT5FEE1</accession>
<keyword evidence="1" id="KW-0732">Signal</keyword>
<sequence length="122" mass="13286">MGIVKYGVSVIVLSMTFVGASVASEYEAADNSPESQLCLAAATASKFKMHRQVADFTPTVLTSKNYRLVANKLYCNGMNVADFAKSAGNFEVANKLMSYRDNFVQIRDIADQRHGSVHIGSK</sequence>
<feature type="chain" id="PRO_5045368451" evidence="1">
    <location>
        <begin position="24"/>
        <end position="122"/>
    </location>
</feature>
<name>A0ABT5FEE1_9GAMM</name>
<dbReference type="EMBL" id="JAQOMS010000002">
    <property type="protein sequence ID" value="MDC2889921.1"/>
    <property type="molecule type" value="Genomic_DNA"/>
</dbReference>
<comment type="caution">
    <text evidence="2">The sequence shown here is derived from an EMBL/GenBank/DDBJ whole genome shotgun (WGS) entry which is preliminary data.</text>
</comment>
<proteinExistence type="predicted"/>